<evidence type="ECO:0000313" key="1">
    <source>
        <dbReference type="EMBL" id="OII73499.1"/>
    </source>
</evidence>
<comment type="caution">
    <text evidence="1">The sequence shown here is derived from an EMBL/GenBank/DDBJ whole genome shotgun (WGS) entry which is preliminary data.</text>
</comment>
<proteinExistence type="predicted"/>
<dbReference type="GeneID" id="92364509"/>
<reference evidence="1 2" key="1">
    <citation type="submission" date="2016-10" db="EMBL/GenBank/DDBJ databases">
        <title>Reductive evolution of mitochondrial metabolism and differential evolution of invasion-related proteins in Cryptosporidium.</title>
        <authorList>
            <person name="Liu S."/>
            <person name="Roellig D.M."/>
            <person name="Guo Y."/>
            <person name="Li N."/>
            <person name="Frace M.A."/>
            <person name="Tang K."/>
            <person name="Zhang L."/>
            <person name="Feng Y."/>
            <person name="Xiao L."/>
        </authorList>
    </citation>
    <scope>NUCLEOTIDE SEQUENCE [LARGE SCALE GENOMIC DNA]</scope>
    <source>
        <strain evidence="1">30847</strain>
    </source>
</reference>
<dbReference type="AlphaFoldDB" id="A0A1J4MJ56"/>
<keyword evidence="2" id="KW-1185">Reference proteome</keyword>
<dbReference type="VEuPathDB" id="CryptoDB:cand_003240"/>
<evidence type="ECO:0000313" key="2">
    <source>
        <dbReference type="Proteomes" id="UP000186804"/>
    </source>
</evidence>
<protein>
    <submittedName>
        <fullName evidence="1">Uncharacterized protein</fullName>
    </submittedName>
</protein>
<gene>
    <name evidence="1" type="ORF">cand_003240</name>
</gene>
<dbReference type="RefSeq" id="XP_067067155.1">
    <property type="nucleotide sequence ID" value="XM_067210570.1"/>
</dbReference>
<dbReference type="OrthoDB" id="341535at2759"/>
<sequence length="136" mass="15925">MKNEVIYDESYVPMQQINQKLNKIISPIDDIASINSISIFRKKVRKMKLWSNYDHIFRVARKEGKWYLRHQPRGETLQTLYSKRLVDISKAPYKGLVVNPIPIEVLQSTTQIILNSHNIPSNLHELVSSFIIYSLK</sequence>
<dbReference type="Proteomes" id="UP000186804">
    <property type="component" value="Unassembled WGS sequence"/>
</dbReference>
<organism evidence="1 2">
    <name type="scientific">Cryptosporidium andersoni</name>
    <dbReference type="NCBI Taxonomy" id="117008"/>
    <lineage>
        <taxon>Eukaryota</taxon>
        <taxon>Sar</taxon>
        <taxon>Alveolata</taxon>
        <taxon>Apicomplexa</taxon>
        <taxon>Conoidasida</taxon>
        <taxon>Coccidia</taxon>
        <taxon>Eucoccidiorida</taxon>
        <taxon>Eimeriorina</taxon>
        <taxon>Cryptosporidiidae</taxon>
        <taxon>Cryptosporidium</taxon>
    </lineage>
</organism>
<name>A0A1J4MJ56_9CRYT</name>
<accession>A0A1J4MJ56</accession>
<dbReference type="EMBL" id="LRBS01000102">
    <property type="protein sequence ID" value="OII73499.1"/>
    <property type="molecule type" value="Genomic_DNA"/>
</dbReference>